<dbReference type="PANTHER" id="PTHR43300:SF12">
    <property type="entry name" value="CHLORAMPHENICOL ACETYLTRANSFERASE"/>
    <property type="match status" value="1"/>
</dbReference>
<reference evidence="9 10" key="1">
    <citation type="submission" date="2015-10" db="EMBL/GenBank/DDBJ databases">
        <title>Genome sequencing and analysis of members of genus Stenotrophomonas.</title>
        <authorList>
            <person name="Patil P.P."/>
            <person name="Midha S."/>
            <person name="Patil P.B."/>
        </authorList>
    </citation>
    <scope>NUCLEOTIDE SEQUENCE [LARGE SCALE GENOMIC DNA]</scope>
    <source>
        <strain evidence="9 10">JCM 16536</strain>
    </source>
</reference>
<organism evidence="9 10">
    <name type="scientific">Stenotrophomonas panacihumi</name>
    <dbReference type="NCBI Taxonomy" id="676599"/>
    <lineage>
        <taxon>Bacteria</taxon>
        <taxon>Pseudomonadati</taxon>
        <taxon>Pseudomonadota</taxon>
        <taxon>Gammaproteobacteria</taxon>
        <taxon>Lysobacterales</taxon>
        <taxon>Lysobacteraceae</taxon>
        <taxon>Stenotrophomonas</taxon>
    </lineage>
</organism>
<evidence type="ECO:0000313" key="10">
    <source>
        <dbReference type="Proteomes" id="UP000051802"/>
    </source>
</evidence>
<keyword evidence="6" id="KW-0046">Antibiotic resistance</keyword>
<dbReference type="GO" id="GO:0046677">
    <property type="term" value="P:response to antibiotic"/>
    <property type="evidence" value="ECO:0007669"/>
    <property type="project" value="UniProtKB-KW"/>
</dbReference>
<dbReference type="OrthoDB" id="9815592at2"/>
<keyword evidence="4" id="KW-0808">Transferase</keyword>
<evidence type="ECO:0000256" key="2">
    <source>
        <dbReference type="ARBA" id="ARBA00013235"/>
    </source>
</evidence>
<evidence type="ECO:0000256" key="6">
    <source>
        <dbReference type="ARBA" id="ARBA00023251"/>
    </source>
</evidence>
<keyword evidence="5" id="KW-0677">Repeat</keyword>
<keyword evidence="7" id="KW-0012">Acyltransferase</keyword>
<dbReference type="RefSeq" id="WP_057647085.1">
    <property type="nucleotide sequence ID" value="NZ_LLXU01000087.1"/>
</dbReference>
<evidence type="ECO:0000313" key="9">
    <source>
        <dbReference type="EMBL" id="KRG41634.1"/>
    </source>
</evidence>
<evidence type="ECO:0000256" key="1">
    <source>
        <dbReference type="ARBA" id="ARBA00007274"/>
    </source>
</evidence>
<protein>
    <recommendedName>
        <fullName evidence="3">Chloramphenicol acetyltransferase</fullName>
        <ecNumber evidence="2">2.3.1.28</ecNumber>
    </recommendedName>
</protein>
<gene>
    <name evidence="9" type="ORF">ARC20_01070</name>
</gene>
<dbReference type="Gene3D" id="2.160.10.10">
    <property type="entry name" value="Hexapeptide repeat proteins"/>
    <property type="match status" value="1"/>
</dbReference>
<sequence>MDDFSAHGLKLGPGYRQNPGNRLRYEAPVEVVAGLGVQCNASIGAFTYFVSGRLKGLKSIGRYCSVAAEVKIGDLNHPVDWLGTSSFQYNPNRFGWHDPDVGRVADALHARMKTQVKAPVVIGHDVWIGAGVQVLRGVKVGHGAILAAGAVVSRDVKPYEIVGGVPARAIRLRFPQPVVDELLDLRWWQYHPRDLEGVPFDDIRAAIDEIRRRRDAGLIQPWKGIWRTLVDGRVEEASTAG</sequence>
<evidence type="ECO:0000256" key="4">
    <source>
        <dbReference type="ARBA" id="ARBA00022679"/>
    </source>
</evidence>
<name>A0A0R0AH41_9GAMM</name>
<dbReference type="Proteomes" id="UP000051802">
    <property type="component" value="Unassembled WGS sequence"/>
</dbReference>
<dbReference type="AlphaFoldDB" id="A0A0R0AH41"/>
<evidence type="ECO:0000256" key="8">
    <source>
        <dbReference type="ARBA" id="ARBA00047633"/>
    </source>
</evidence>
<dbReference type="PANTHER" id="PTHR43300">
    <property type="entry name" value="ACETYLTRANSFERASE"/>
    <property type="match status" value="1"/>
</dbReference>
<keyword evidence="10" id="KW-1185">Reference proteome</keyword>
<dbReference type="InterPro" id="IPR050179">
    <property type="entry name" value="Trans_hexapeptide_repeat"/>
</dbReference>
<dbReference type="Pfam" id="PF00132">
    <property type="entry name" value="Hexapep"/>
    <property type="match status" value="1"/>
</dbReference>
<dbReference type="InterPro" id="IPR001451">
    <property type="entry name" value="Hexapep"/>
</dbReference>
<dbReference type="SUPFAM" id="SSF51161">
    <property type="entry name" value="Trimeric LpxA-like enzymes"/>
    <property type="match status" value="1"/>
</dbReference>
<dbReference type="EC" id="2.3.1.28" evidence="2"/>
<dbReference type="GO" id="GO:0008811">
    <property type="term" value="F:chloramphenicol O-acetyltransferase activity"/>
    <property type="evidence" value="ECO:0007669"/>
    <property type="project" value="UniProtKB-EC"/>
</dbReference>
<dbReference type="PROSITE" id="PS00101">
    <property type="entry name" value="HEXAPEP_TRANSFERASES"/>
    <property type="match status" value="1"/>
</dbReference>
<dbReference type="STRING" id="676599.ARC20_01070"/>
<proteinExistence type="inferred from homology"/>
<dbReference type="InterPro" id="IPR011004">
    <property type="entry name" value="Trimer_LpxA-like_sf"/>
</dbReference>
<accession>A0A0R0AH41</accession>
<comment type="catalytic activity">
    <reaction evidence="8">
        <text>chloramphenicol + acetyl-CoA = chloramphenicol 3-acetate + CoA</text>
        <dbReference type="Rhea" id="RHEA:18421"/>
        <dbReference type="ChEBI" id="CHEBI:16730"/>
        <dbReference type="ChEBI" id="CHEBI:17698"/>
        <dbReference type="ChEBI" id="CHEBI:57287"/>
        <dbReference type="ChEBI" id="CHEBI:57288"/>
        <dbReference type="EC" id="2.3.1.28"/>
    </reaction>
</comment>
<comment type="similarity">
    <text evidence="1">Belongs to the transferase hexapeptide repeat family.</text>
</comment>
<evidence type="ECO:0000256" key="5">
    <source>
        <dbReference type="ARBA" id="ARBA00022737"/>
    </source>
</evidence>
<comment type="caution">
    <text evidence="9">The sequence shown here is derived from an EMBL/GenBank/DDBJ whole genome shotgun (WGS) entry which is preliminary data.</text>
</comment>
<dbReference type="CDD" id="cd03349">
    <property type="entry name" value="LbH_XAT"/>
    <property type="match status" value="1"/>
</dbReference>
<dbReference type="EMBL" id="LLXU01000087">
    <property type="protein sequence ID" value="KRG41634.1"/>
    <property type="molecule type" value="Genomic_DNA"/>
</dbReference>
<evidence type="ECO:0000256" key="3">
    <source>
        <dbReference type="ARBA" id="ARBA00020291"/>
    </source>
</evidence>
<evidence type="ECO:0000256" key="7">
    <source>
        <dbReference type="ARBA" id="ARBA00023315"/>
    </source>
</evidence>
<dbReference type="InterPro" id="IPR018357">
    <property type="entry name" value="Hexapep_transf_CS"/>
</dbReference>